<comment type="pathway">
    <text evidence="10">Cell wall biogenesis; peptidoglycan biosynthesis.</text>
</comment>
<dbReference type="PANTHER" id="PTHR21015:SF22">
    <property type="entry name" value="GLYCOSYLTRANSFERASE"/>
    <property type="match status" value="1"/>
</dbReference>
<evidence type="ECO:0000256" key="4">
    <source>
        <dbReference type="ARBA" id="ARBA00022679"/>
    </source>
</evidence>
<comment type="catalytic activity">
    <reaction evidence="10">
        <text>di-trans,octa-cis-undecaprenyl diphospho-N-acetyl-alpha-D-muramoyl-L-alanyl-D-glutamyl-meso-2,6-diaminopimeloyl-D-alanyl-D-alanine + UDP-N-acetyl-alpha-D-glucosamine = di-trans,octa-cis-undecaprenyl diphospho-[N-acetyl-alpha-D-glucosaminyl-(1-&gt;4)]-N-acetyl-alpha-D-muramoyl-L-alanyl-D-glutamyl-meso-2,6-diaminopimeloyl-D-alanyl-D-alanine + UDP + H(+)</text>
        <dbReference type="Rhea" id="RHEA:31227"/>
        <dbReference type="ChEBI" id="CHEBI:15378"/>
        <dbReference type="ChEBI" id="CHEBI:57705"/>
        <dbReference type="ChEBI" id="CHEBI:58223"/>
        <dbReference type="ChEBI" id="CHEBI:61387"/>
        <dbReference type="ChEBI" id="CHEBI:61388"/>
        <dbReference type="EC" id="2.4.1.227"/>
    </reaction>
</comment>
<evidence type="ECO:0000256" key="5">
    <source>
        <dbReference type="ARBA" id="ARBA00022960"/>
    </source>
</evidence>
<feature type="domain" description="Glycosyltransferase family 28 N-terminal" evidence="11">
    <location>
        <begin position="3"/>
        <end position="141"/>
    </location>
</feature>
<dbReference type="Gene3D" id="3.40.50.2000">
    <property type="entry name" value="Glycogen Phosphorylase B"/>
    <property type="match status" value="2"/>
</dbReference>
<dbReference type="GO" id="GO:0051301">
    <property type="term" value="P:cell division"/>
    <property type="evidence" value="ECO:0007669"/>
    <property type="project" value="UniProtKB-KW"/>
</dbReference>
<dbReference type="GO" id="GO:0009252">
    <property type="term" value="P:peptidoglycan biosynthetic process"/>
    <property type="evidence" value="ECO:0007669"/>
    <property type="project" value="UniProtKB-UniRule"/>
</dbReference>
<keyword evidence="2 10" id="KW-0132">Cell division</keyword>
<dbReference type="SUPFAM" id="SSF53756">
    <property type="entry name" value="UDP-Glycosyltransferase/glycogen phosphorylase"/>
    <property type="match status" value="1"/>
</dbReference>
<comment type="function">
    <text evidence="10">Cell wall formation. Catalyzes the transfer of a GlcNAc subunit on undecaprenyl-pyrophosphoryl-MurNAc-pentapeptide (lipid intermediate I) to form undecaprenyl-pyrophosphoryl-MurNAc-(pentapeptide)GlcNAc (lipid intermediate II).</text>
</comment>
<evidence type="ECO:0000259" key="11">
    <source>
        <dbReference type="Pfam" id="PF03033"/>
    </source>
</evidence>
<dbReference type="CDD" id="cd03785">
    <property type="entry name" value="GT28_MurG"/>
    <property type="match status" value="1"/>
</dbReference>
<evidence type="ECO:0000259" key="12">
    <source>
        <dbReference type="Pfam" id="PF04101"/>
    </source>
</evidence>
<keyword evidence="7 10" id="KW-0472">Membrane</keyword>
<dbReference type="GO" id="GO:0005886">
    <property type="term" value="C:plasma membrane"/>
    <property type="evidence" value="ECO:0007669"/>
    <property type="project" value="UniProtKB-SubCell"/>
</dbReference>
<dbReference type="NCBIfam" id="TIGR01133">
    <property type="entry name" value="murG"/>
    <property type="match status" value="1"/>
</dbReference>
<evidence type="ECO:0000313" key="14">
    <source>
        <dbReference type="Proteomes" id="UP000638648"/>
    </source>
</evidence>
<dbReference type="EMBL" id="JADBEM010000001">
    <property type="protein sequence ID" value="MBE1610826.1"/>
    <property type="molecule type" value="Genomic_DNA"/>
</dbReference>
<keyword evidence="1 10" id="KW-1003">Cell membrane</keyword>
<evidence type="ECO:0000256" key="2">
    <source>
        <dbReference type="ARBA" id="ARBA00022618"/>
    </source>
</evidence>
<evidence type="ECO:0000256" key="3">
    <source>
        <dbReference type="ARBA" id="ARBA00022676"/>
    </source>
</evidence>
<evidence type="ECO:0000256" key="9">
    <source>
        <dbReference type="ARBA" id="ARBA00023316"/>
    </source>
</evidence>
<evidence type="ECO:0000256" key="8">
    <source>
        <dbReference type="ARBA" id="ARBA00023306"/>
    </source>
</evidence>
<comment type="caution">
    <text evidence="10">Lacks conserved residue(s) required for the propagation of feature annotation.</text>
</comment>
<dbReference type="AlphaFoldDB" id="A0A927N1Z0"/>
<dbReference type="GO" id="GO:0071555">
    <property type="term" value="P:cell wall organization"/>
    <property type="evidence" value="ECO:0007669"/>
    <property type="project" value="UniProtKB-KW"/>
</dbReference>
<evidence type="ECO:0000256" key="6">
    <source>
        <dbReference type="ARBA" id="ARBA00022984"/>
    </source>
</evidence>
<feature type="binding site" evidence="10">
    <location>
        <position position="196"/>
    </location>
    <ligand>
        <name>UDP-N-acetyl-alpha-D-glucosamine</name>
        <dbReference type="ChEBI" id="CHEBI:57705"/>
    </ligand>
</feature>
<dbReference type="EC" id="2.4.1.227" evidence="10"/>
<sequence length="370" mass="38463">MHVVLAGGGSAGHVSPALALAAALRRADPEVGLTFLGTEEGLESRLVPAAGYELALIPRVPLPRDLTPRLLTVPGRLAGAVRAAATVIQRVNADVVVGLGGYVAMPAYLAARRLKVPVVVHEQNARPGIANRFAARFVTSEVAVSFPATPLRHANFVGLPIRREIATLDRLARRQEARAAFGLDPERPCLLVTGGSQGALRLNQAVSAAAAALAQAGVQVLHATGPRNVVEPERPEGAPPYVAVPYIDRMDLAYAAADLAIVRAGANTVTELAAVGLPAVFVPYPVGNGEQRFNAQPVVDAGGGLLVDDAALTPEWVREHVVGLVTDADRLATMAKVASDLMPADADDRLAELVRSVATSTRGNAGKGAR</sequence>
<dbReference type="PANTHER" id="PTHR21015">
    <property type="entry name" value="UDP-N-ACETYLGLUCOSAMINE--N-ACETYLMURAMYL-(PENTAPEPTIDE) PYROPHOSPHORYL-UNDECAPRENOL N-ACETYLGLUCOSAMINE TRANSFERASE 1"/>
    <property type="match status" value="1"/>
</dbReference>
<keyword evidence="9 10" id="KW-0961">Cell wall biogenesis/degradation</keyword>
<name>A0A927N1Z0_9ACTN</name>
<keyword evidence="5 10" id="KW-0133">Cell shape</keyword>
<feature type="binding site" evidence="10">
    <location>
        <position position="291"/>
    </location>
    <ligand>
        <name>UDP-N-acetyl-alpha-D-glucosamine</name>
        <dbReference type="ChEBI" id="CHEBI:57705"/>
    </ligand>
</feature>
<evidence type="ECO:0000256" key="7">
    <source>
        <dbReference type="ARBA" id="ARBA00023136"/>
    </source>
</evidence>
<dbReference type="Pfam" id="PF04101">
    <property type="entry name" value="Glyco_tran_28_C"/>
    <property type="match status" value="1"/>
</dbReference>
<proteinExistence type="inferred from homology"/>
<comment type="similarity">
    <text evidence="10">Belongs to the glycosyltransferase 28 family. MurG subfamily.</text>
</comment>
<feature type="binding site" evidence="10">
    <location>
        <position position="124"/>
    </location>
    <ligand>
        <name>UDP-N-acetyl-alpha-D-glucosamine</name>
        <dbReference type="ChEBI" id="CHEBI:57705"/>
    </ligand>
</feature>
<gene>
    <name evidence="10" type="primary">murG</name>
    <name evidence="13" type="ORF">HEB94_007674</name>
</gene>
<accession>A0A927N1Z0</accession>
<dbReference type="InterPro" id="IPR006009">
    <property type="entry name" value="GlcNAc_MurG"/>
</dbReference>
<feature type="domain" description="Glycosyl transferase family 28 C-terminal" evidence="12">
    <location>
        <begin position="190"/>
        <end position="340"/>
    </location>
</feature>
<keyword evidence="3 10" id="KW-0328">Glycosyltransferase</keyword>
<dbReference type="GO" id="GO:0050511">
    <property type="term" value="F:undecaprenyldiphospho-muramoylpentapeptide beta-N-acetylglucosaminyltransferase activity"/>
    <property type="evidence" value="ECO:0007669"/>
    <property type="project" value="UniProtKB-UniRule"/>
</dbReference>
<feature type="binding site" evidence="10">
    <location>
        <position position="247"/>
    </location>
    <ligand>
        <name>UDP-N-acetyl-alpha-D-glucosamine</name>
        <dbReference type="ChEBI" id="CHEBI:57705"/>
    </ligand>
</feature>
<comment type="caution">
    <text evidence="13">The sequence shown here is derived from an EMBL/GenBank/DDBJ whole genome shotgun (WGS) entry which is preliminary data.</text>
</comment>
<feature type="binding site" evidence="10">
    <location>
        <begin position="10"/>
        <end position="12"/>
    </location>
    <ligand>
        <name>UDP-N-acetyl-alpha-D-glucosamine</name>
        <dbReference type="ChEBI" id="CHEBI:57705"/>
    </ligand>
</feature>
<keyword evidence="6 10" id="KW-0573">Peptidoglycan synthesis</keyword>
<dbReference type="RefSeq" id="WP_192754141.1">
    <property type="nucleotide sequence ID" value="NZ_BAABJL010000250.1"/>
</dbReference>
<keyword evidence="4 10" id="KW-0808">Transferase</keyword>
<keyword evidence="8 10" id="KW-0131">Cell cycle</keyword>
<dbReference type="HAMAP" id="MF_00033">
    <property type="entry name" value="MurG"/>
    <property type="match status" value="1"/>
</dbReference>
<dbReference type="Pfam" id="PF03033">
    <property type="entry name" value="Glyco_transf_28"/>
    <property type="match status" value="1"/>
</dbReference>
<organism evidence="13 14">
    <name type="scientific">Actinopolymorpha pittospori</name>
    <dbReference type="NCBI Taxonomy" id="648752"/>
    <lineage>
        <taxon>Bacteria</taxon>
        <taxon>Bacillati</taxon>
        <taxon>Actinomycetota</taxon>
        <taxon>Actinomycetes</taxon>
        <taxon>Propionibacteriales</taxon>
        <taxon>Actinopolymorphaceae</taxon>
        <taxon>Actinopolymorpha</taxon>
    </lineage>
</organism>
<dbReference type="InterPro" id="IPR007235">
    <property type="entry name" value="Glyco_trans_28_C"/>
</dbReference>
<protein>
    <recommendedName>
        <fullName evidence="10">UDP-N-acetylglucosamine--N-acetylmuramyl-(pentapeptide) pyrophosphoryl-undecaprenol N-acetylglucosamine transferase</fullName>
        <ecNumber evidence="10">2.4.1.227</ecNumber>
    </recommendedName>
    <alternativeName>
        <fullName evidence="10">Undecaprenyl-PP-MurNAc-pentapeptide-UDPGlcNAc GlcNAc transferase</fullName>
    </alternativeName>
</protein>
<dbReference type="GO" id="GO:0005975">
    <property type="term" value="P:carbohydrate metabolic process"/>
    <property type="evidence" value="ECO:0007669"/>
    <property type="project" value="InterPro"/>
</dbReference>
<feature type="binding site" evidence="10">
    <location>
        <position position="162"/>
    </location>
    <ligand>
        <name>UDP-N-acetyl-alpha-D-glucosamine</name>
        <dbReference type="ChEBI" id="CHEBI:57705"/>
    </ligand>
</feature>
<reference evidence="13" key="1">
    <citation type="submission" date="2020-10" db="EMBL/GenBank/DDBJ databases">
        <title>Sequencing the genomes of 1000 actinobacteria strains.</title>
        <authorList>
            <person name="Klenk H.-P."/>
        </authorList>
    </citation>
    <scope>NUCLEOTIDE SEQUENCE</scope>
    <source>
        <strain evidence="13">DSM 45354</strain>
    </source>
</reference>
<comment type="subcellular location">
    <subcellularLocation>
        <location evidence="10">Cell membrane</location>
        <topology evidence="10">Peripheral membrane protein</topology>
        <orientation evidence="10">Cytoplasmic side</orientation>
    </subcellularLocation>
</comment>
<evidence type="ECO:0000256" key="10">
    <source>
        <dbReference type="HAMAP-Rule" id="MF_00033"/>
    </source>
</evidence>
<dbReference type="InterPro" id="IPR004276">
    <property type="entry name" value="GlycoTrans_28_N"/>
</dbReference>
<dbReference type="Proteomes" id="UP000638648">
    <property type="component" value="Unassembled WGS sequence"/>
</dbReference>
<evidence type="ECO:0000313" key="13">
    <source>
        <dbReference type="EMBL" id="MBE1610826.1"/>
    </source>
</evidence>
<evidence type="ECO:0000256" key="1">
    <source>
        <dbReference type="ARBA" id="ARBA00022475"/>
    </source>
</evidence>
<keyword evidence="14" id="KW-1185">Reference proteome</keyword>
<dbReference type="GO" id="GO:0008360">
    <property type="term" value="P:regulation of cell shape"/>
    <property type="evidence" value="ECO:0007669"/>
    <property type="project" value="UniProtKB-KW"/>
</dbReference>